<sequence length="250" mass="26392">MTIADPIPDHAPLALAAFGAIQAGDAAALRRLLADNPGLATARIVSDGTNCGRGERSLLHIATDWPGHFPRVAETIAELVRAGADVDARFAGAHAETALHWAASCDDVAALDALLDAGADIEAPGAVIGGGTPLADARAFRQWKAAARLVERGAKTNIVDEATMGLLDRIRARFETSPPPEAEDISCAFWGACHGDRRECAEYLLDRGAELNWIASWEPMTPLDAALRSDAGDLADWLRGRGARSSRELG</sequence>
<dbReference type="Proteomes" id="UP000308707">
    <property type="component" value="Unassembled WGS sequence"/>
</dbReference>
<keyword evidence="1" id="KW-0677">Repeat</keyword>
<dbReference type="PROSITE" id="PS50297">
    <property type="entry name" value="ANK_REP_REGION"/>
    <property type="match status" value="1"/>
</dbReference>
<dbReference type="EMBL" id="SZUA01000001">
    <property type="protein sequence ID" value="TKR33232.1"/>
    <property type="molecule type" value="Genomic_DNA"/>
</dbReference>
<dbReference type="SMART" id="SM00248">
    <property type="entry name" value="ANK"/>
    <property type="match status" value="4"/>
</dbReference>
<organism evidence="4 5">
    <name type="scientific">Luteimonas gilva</name>
    <dbReference type="NCBI Taxonomy" id="2572684"/>
    <lineage>
        <taxon>Bacteria</taxon>
        <taxon>Pseudomonadati</taxon>
        <taxon>Pseudomonadota</taxon>
        <taxon>Gammaproteobacteria</taxon>
        <taxon>Lysobacterales</taxon>
        <taxon>Lysobacteraceae</taxon>
        <taxon>Luteimonas</taxon>
    </lineage>
</organism>
<dbReference type="PANTHER" id="PTHR24198">
    <property type="entry name" value="ANKYRIN REPEAT AND PROTEIN KINASE DOMAIN-CONTAINING PROTEIN"/>
    <property type="match status" value="1"/>
</dbReference>
<dbReference type="Gene3D" id="1.25.40.20">
    <property type="entry name" value="Ankyrin repeat-containing domain"/>
    <property type="match status" value="2"/>
</dbReference>
<evidence type="ECO:0000256" key="3">
    <source>
        <dbReference type="PROSITE-ProRule" id="PRU00023"/>
    </source>
</evidence>
<dbReference type="PANTHER" id="PTHR24198:SF165">
    <property type="entry name" value="ANKYRIN REPEAT-CONTAINING PROTEIN-RELATED"/>
    <property type="match status" value="1"/>
</dbReference>
<evidence type="ECO:0000313" key="4">
    <source>
        <dbReference type="EMBL" id="TKR33232.1"/>
    </source>
</evidence>
<dbReference type="SUPFAM" id="SSF48403">
    <property type="entry name" value="Ankyrin repeat"/>
    <property type="match status" value="1"/>
</dbReference>
<feature type="repeat" description="ANK" evidence="3">
    <location>
        <begin position="94"/>
        <end position="126"/>
    </location>
</feature>
<accession>A0A4U5JTS8</accession>
<dbReference type="PROSITE" id="PS50088">
    <property type="entry name" value="ANK_REPEAT"/>
    <property type="match status" value="1"/>
</dbReference>
<evidence type="ECO:0000256" key="2">
    <source>
        <dbReference type="ARBA" id="ARBA00023043"/>
    </source>
</evidence>
<proteinExistence type="predicted"/>
<comment type="caution">
    <text evidence="4">The sequence shown here is derived from an EMBL/GenBank/DDBJ whole genome shotgun (WGS) entry which is preliminary data.</text>
</comment>
<evidence type="ECO:0000313" key="5">
    <source>
        <dbReference type="Proteomes" id="UP000308707"/>
    </source>
</evidence>
<name>A0A4U5JTS8_9GAMM</name>
<dbReference type="OrthoDB" id="2826662at2"/>
<keyword evidence="2 3" id="KW-0040">ANK repeat</keyword>
<gene>
    <name evidence="4" type="ORF">FCE95_02680</name>
</gene>
<dbReference type="AlphaFoldDB" id="A0A4U5JTS8"/>
<protein>
    <submittedName>
        <fullName evidence="4">Ankyrin repeat domain-containing protein</fullName>
    </submittedName>
</protein>
<evidence type="ECO:0000256" key="1">
    <source>
        <dbReference type="ARBA" id="ARBA00022737"/>
    </source>
</evidence>
<keyword evidence="5" id="KW-1185">Reference proteome</keyword>
<dbReference type="InterPro" id="IPR036770">
    <property type="entry name" value="Ankyrin_rpt-contain_sf"/>
</dbReference>
<dbReference type="Pfam" id="PF00023">
    <property type="entry name" value="Ank"/>
    <property type="match status" value="1"/>
</dbReference>
<dbReference type="RefSeq" id="WP_137265442.1">
    <property type="nucleotide sequence ID" value="NZ_SZUA01000001.1"/>
</dbReference>
<reference evidence="4 5" key="1">
    <citation type="submission" date="2019-04" db="EMBL/GenBank/DDBJ databases">
        <title>Reference strain of H23.</title>
        <authorList>
            <person name="Luo X."/>
        </authorList>
    </citation>
    <scope>NUCLEOTIDE SEQUENCE [LARGE SCALE GENOMIC DNA]</scope>
    <source>
        <strain evidence="4 5">H23</strain>
    </source>
</reference>
<dbReference type="InterPro" id="IPR002110">
    <property type="entry name" value="Ankyrin_rpt"/>
</dbReference>